<dbReference type="OrthoDB" id="2279155at2759"/>
<reference evidence="1 2" key="1">
    <citation type="submission" date="2014-03" db="EMBL/GenBank/DDBJ databases">
        <title>Draft genome of the hookworm Oesophagostomum dentatum.</title>
        <authorList>
            <person name="Mitreva M."/>
        </authorList>
    </citation>
    <scope>NUCLEOTIDE SEQUENCE [LARGE SCALE GENOMIC DNA]</scope>
    <source>
        <strain evidence="1 2">OD-Hann</strain>
    </source>
</reference>
<protein>
    <submittedName>
        <fullName evidence="1">Uncharacterized protein</fullName>
    </submittedName>
</protein>
<proteinExistence type="predicted"/>
<evidence type="ECO:0000313" key="2">
    <source>
        <dbReference type="Proteomes" id="UP000053660"/>
    </source>
</evidence>
<dbReference type="Proteomes" id="UP000053660">
    <property type="component" value="Unassembled WGS sequence"/>
</dbReference>
<name>A0A0B1SBB7_OESDE</name>
<keyword evidence="2" id="KW-1185">Reference proteome</keyword>
<gene>
    <name evidence="1" type="ORF">OESDEN_19168</name>
</gene>
<evidence type="ECO:0000313" key="1">
    <source>
        <dbReference type="EMBL" id="KHJ81146.1"/>
    </source>
</evidence>
<dbReference type="PANTHER" id="PTHR11670">
    <property type="entry name" value="ACONITASE/IRON-RESPONSIVE ELEMENT FAMILY MEMBER"/>
    <property type="match status" value="1"/>
</dbReference>
<accession>A0A0B1SBB7</accession>
<dbReference type="EMBL" id="KN593460">
    <property type="protein sequence ID" value="KHJ81146.1"/>
    <property type="molecule type" value="Genomic_DNA"/>
</dbReference>
<sequence>MARGTFANIRLANKLVSKVGPQTLHIPSGEELDVYDAATKYAQEGHPVSQRFCLLFY</sequence>
<dbReference type="InterPro" id="IPR006249">
    <property type="entry name" value="Aconitase/IRP2"/>
</dbReference>
<organism evidence="1 2">
    <name type="scientific">Oesophagostomum dentatum</name>
    <name type="common">Nodular worm</name>
    <dbReference type="NCBI Taxonomy" id="61180"/>
    <lineage>
        <taxon>Eukaryota</taxon>
        <taxon>Metazoa</taxon>
        <taxon>Ecdysozoa</taxon>
        <taxon>Nematoda</taxon>
        <taxon>Chromadorea</taxon>
        <taxon>Rhabditida</taxon>
        <taxon>Rhabditina</taxon>
        <taxon>Rhabditomorpha</taxon>
        <taxon>Strongyloidea</taxon>
        <taxon>Strongylidae</taxon>
        <taxon>Oesophagostomum</taxon>
    </lineage>
</organism>
<dbReference type="Gene3D" id="3.20.19.10">
    <property type="entry name" value="Aconitase, domain 4"/>
    <property type="match status" value="1"/>
</dbReference>
<dbReference type="InterPro" id="IPR015928">
    <property type="entry name" value="Aconitase/3IPM_dehydase_swvl"/>
</dbReference>
<dbReference type="AlphaFoldDB" id="A0A0B1SBB7"/>
<dbReference type="SUPFAM" id="SSF52016">
    <property type="entry name" value="LeuD/IlvD-like"/>
    <property type="match status" value="1"/>
</dbReference>